<reference evidence="1 2" key="1">
    <citation type="journal article" date="2013" name="Nat. Commun.">
        <title>The evolution and pathogenic mechanisms of the rice sheath blight pathogen.</title>
        <authorList>
            <person name="Zheng A."/>
            <person name="Lin R."/>
            <person name="Xu L."/>
            <person name="Qin P."/>
            <person name="Tang C."/>
            <person name="Ai P."/>
            <person name="Zhang D."/>
            <person name="Liu Y."/>
            <person name="Sun Z."/>
            <person name="Feng H."/>
            <person name="Wang Y."/>
            <person name="Chen Y."/>
            <person name="Liang X."/>
            <person name="Fu R."/>
            <person name="Li Q."/>
            <person name="Zhang J."/>
            <person name="Yu X."/>
            <person name="Xie Z."/>
            <person name="Ding L."/>
            <person name="Guan P."/>
            <person name="Tang J."/>
            <person name="Liang Y."/>
            <person name="Wang S."/>
            <person name="Deng Q."/>
            <person name="Li S."/>
            <person name="Zhu J."/>
            <person name="Wang L."/>
            <person name="Liu H."/>
            <person name="Li P."/>
        </authorList>
    </citation>
    <scope>NUCLEOTIDE SEQUENCE [LARGE SCALE GENOMIC DNA]</scope>
    <source>
        <strain evidence="2">AG-1 IA</strain>
    </source>
</reference>
<comment type="caution">
    <text evidence="1">The sequence shown here is derived from an EMBL/GenBank/DDBJ whole genome shotgun (WGS) entry which is preliminary data.</text>
</comment>
<dbReference type="Proteomes" id="UP000011668">
    <property type="component" value="Unassembled WGS sequence"/>
</dbReference>
<organism evidence="1 2">
    <name type="scientific">Thanatephorus cucumeris (strain AG1-IA)</name>
    <name type="common">Rice sheath blight fungus</name>
    <name type="synonym">Rhizoctonia solani</name>
    <dbReference type="NCBI Taxonomy" id="983506"/>
    <lineage>
        <taxon>Eukaryota</taxon>
        <taxon>Fungi</taxon>
        <taxon>Dikarya</taxon>
        <taxon>Basidiomycota</taxon>
        <taxon>Agaricomycotina</taxon>
        <taxon>Agaricomycetes</taxon>
        <taxon>Cantharellales</taxon>
        <taxon>Ceratobasidiaceae</taxon>
        <taxon>Rhizoctonia</taxon>
        <taxon>Rhizoctonia solani AG-1</taxon>
    </lineage>
</organism>
<dbReference type="AlphaFoldDB" id="L8WZR1"/>
<evidence type="ECO:0000313" key="2">
    <source>
        <dbReference type="Proteomes" id="UP000011668"/>
    </source>
</evidence>
<sequence length="132" mass="14863">MARPVTVTRFHFRVSYQTRHVPEHPGTASLLLGCAYQVSSAFTQSQGGIKTVGEGILQEYRNGETSSLFSYCATAARCAHTEYGIVIARNLQTFYCRRKPRFWYQYAGACMLGTKGSPHYGGWWARVQDKPD</sequence>
<protein>
    <submittedName>
        <fullName evidence="1">Uncharacterized protein</fullName>
    </submittedName>
</protein>
<proteinExistence type="predicted"/>
<dbReference type="EMBL" id="AFRT01000868">
    <property type="protein sequence ID" value="ELU42292.1"/>
    <property type="molecule type" value="Genomic_DNA"/>
</dbReference>
<name>L8WZR1_THACA</name>
<dbReference type="HOGENOM" id="CLU_1918503_0_0_1"/>
<gene>
    <name evidence="1" type="ORF">AG1IA_03677</name>
</gene>
<accession>L8WZR1</accession>
<keyword evidence="2" id="KW-1185">Reference proteome</keyword>
<dbReference type="PROSITE" id="PS51257">
    <property type="entry name" value="PROKAR_LIPOPROTEIN"/>
    <property type="match status" value="1"/>
</dbReference>
<evidence type="ECO:0000313" key="1">
    <source>
        <dbReference type="EMBL" id="ELU42292.1"/>
    </source>
</evidence>